<protein>
    <recommendedName>
        <fullName evidence="7">ABC3 transporter permease C-terminal domain-containing protein</fullName>
    </recommendedName>
</protein>
<feature type="transmembrane region" description="Helical" evidence="6">
    <location>
        <begin position="20"/>
        <end position="46"/>
    </location>
</feature>
<evidence type="ECO:0000256" key="3">
    <source>
        <dbReference type="ARBA" id="ARBA00022692"/>
    </source>
</evidence>
<evidence type="ECO:0000256" key="2">
    <source>
        <dbReference type="ARBA" id="ARBA00022475"/>
    </source>
</evidence>
<evidence type="ECO:0000256" key="4">
    <source>
        <dbReference type="ARBA" id="ARBA00022989"/>
    </source>
</evidence>
<keyword evidence="4 6" id="KW-1133">Transmembrane helix</keyword>
<keyword evidence="3 6" id="KW-0812">Transmembrane</keyword>
<comment type="subcellular location">
    <subcellularLocation>
        <location evidence="1">Cell membrane</location>
        <topology evidence="1">Multi-pass membrane protein</topology>
    </subcellularLocation>
</comment>
<keyword evidence="5 6" id="KW-0472">Membrane</keyword>
<feature type="domain" description="ABC3 transporter permease C-terminal" evidence="7">
    <location>
        <begin position="244"/>
        <end position="350"/>
    </location>
</feature>
<organism evidence="8 9">
    <name type="scientific">Phocaeicola coprocola</name>
    <dbReference type="NCBI Taxonomy" id="310298"/>
    <lineage>
        <taxon>Bacteria</taxon>
        <taxon>Pseudomonadati</taxon>
        <taxon>Bacteroidota</taxon>
        <taxon>Bacteroidia</taxon>
        <taxon>Bacteroidales</taxon>
        <taxon>Bacteroidaceae</taxon>
        <taxon>Phocaeicola</taxon>
    </lineage>
</organism>
<dbReference type="Pfam" id="PF02687">
    <property type="entry name" value="FtsX"/>
    <property type="match status" value="1"/>
</dbReference>
<dbReference type="Proteomes" id="UP000718012">
    <property type="component" value="Unassembled WGS sequence"/>
</dbReference>
<gene>
    <name evidence="8" type="ORF">K8U81_08740</name>
</gene>
<dbReference type="InterPro" id="IPR003838">
    <property type="entry name" value="ABC3_permease_C"/>
</dbReference>
<reference evidence="8" key="2">
    <citation type="submission" date="2021-09" db="EMBL/GenBank/DDBJ databases">
        <authorList>
            <person name="Gilroy R."/>
        </authorList>
    </citation>
    <scope>NUCLEOTIDE SEQUENCE</scope>
    <source>
        <strain evidence="8">CHK165-8395</strain>
    </source>
</reference>
<feature type="transmembrane region" description="Helical" evidence="6">
    <location>
        <begin position="285"/>
        <end position="317"/>
    </location>
</feature>
<proteinExistence type="predicted"/>
<evidence type="ECO:0000256" key="5">
    <source>
        <dbReference type="ARBA" id="ARBA00023136"/>
    </source>
</evidence>
<evidence type="ECO:0000256" key="6">
    <source>
        <dbReference type="SAM" id="Phobius"/>
    </source>
</evidence>
<accession>A0A921K3U2</accession>
<keyword evidence="2" id="KW-1003">Cell membrane</keyword>
<name>A0A921K3U2_9BACT</name>
<dbReference type="EMBL" id="DYXD01000195">
    <property type="protein sequence ID" value="HJF08259.1"/>
    <property type="molecule type" value="Genomic_DNA"/>
</dbReference>
<feature type="transmembrane region" description="Helical" evidence="6">
    <location>
        <begin position="243"/>
        <end position="265"/>
    </location>
</feature>
<evidence type="ECO:0000259" key="7">
    <source>
        <dbReference type="Pfam" id="PF02687"/>
    </source>
</evidence>
<dbReference type="AlphaFoldDB" id="A0A921K3U2"/>
<dbReference type="GO" id="GO:0005886">
    <property type="term" value="C:plasma membrane"/>
    <property type="evidence" value="ECO:0007669"/>
    <property type="project" value="UniProtKB-SubCell"/>
</dbReference>
<sequence length="367" mass="41502">MENTMFRKYISLASSRIKHYAFHNALIFAMFMFGITISAIAFIFFYGNSMVDKQNEARNALQYRTFIIHSANQLNQEILKKLSNLSTSVLDVRVKCEIENPFISHVHEAMTPQPLNIISLVKNNNAIYSYQGKNSFTKEELHQNVAIIPMDYGEVSSILLEGNKFTVVGRTTNFDLNIVFIPLHAFLTNGFNQSSIEVILDSVPSRHTNNKLLRQISELLPDAVISDPFELIQADQSKNLEGIVLSSGVFLISILSFLSLFQYLVSENSYENAVYSIVGASNKSVIIITLLEIIILSSAAAFIACIVHVTCYDLLFVKINIYGSIRYSIYDYLVCFVLEILISFAAVLPFVCYSSTHSLVEMERRFR</sequence>
<feature type="transmembrane region" description="Helical" evidence="6">
    <location>
        <begin position="329"/>
        <end position="351"/>
    </location>
</feature>
<evidence type="ECO:0000313" key="9">
    <source>
        <dbReference type="Proteomes" id="UP000718012"/>
    </source>
</evidence>
<evidence type="ECO:0000313" key="8">
    <source>
        <dbReference type="EMBL" id="HJF08259.1"/>
    </source>
</evidence>
<reference evidence="8" key="1">
    <citation type="journal article" date="2021" name="PeerJ">
        <title>Extensive microbial diversity within the chicken gut microbiome revealed by metagenomics and culture.</title>
        <authorList>
            <person name="Gilroy R."/>
            <person name="Ravi A."/>
            <person name="Getino M."/>
            <person name="Pursley I."/>
            <person name="Horton D.L."/>
            <person name="Alikhan N.F."/>
            <person name="Baker D."/>
            <person name="Gharbi K."/>
            <person name="Hall N."/>
            <person name="Watson M."/>
            <person name="Adriaenssens E.M."/>
            <person name="Foster-Nyarko E."/>
            <person name="Jarju S."/>
            <person name="Secka A."/>
            <person name="Antonio M."/>
            <person name="Oren A."/>
            <person name="Chaudhuri R.R."/>
            <person name="La Ragione R."/>
            <person name="Hildebrand F."/>
            <person name="Pallen M.J."/>
        </authorList>
    </citation>
    <scope>NUCLEOTIDE SEQUENCE</scope>
    <source>
        <strain evidence="8">CHK165-8395</strain>
    </source>
</reference>
<evidence type="ECO:0000256" key="1">
    <source>
        <dbReference type="ARBA" id="ARBA00004651"/>
    </source>
</evidence>
<comment type="caution">
    <text evidence="8">The sequence shown here is derived from an EMBL/GenBank/DDBJ whole genome shotgun (WGS) entry which is preliminary data.</text>
</comment>